<dbReference type="Proteomes" id="UP000824782">
    <property type="component" value="Unassembled WGS sequence"/>
</dbReference>
<keyword evidence="3" id="KW-1185">Reference proteome</keyword>
<keyword evidence="1" id="KW-0472">Membrane</keyword>
<dbReference type="AlphaFoldDB" id="A0AAV6YTI0"/>
<evidence type="ECO:0000313" key="2">
    <source>
        <dbReference type="EMBL" id="KAG8540612.1"/>
    </source>
</evidence>
<protein>
    <submittedName>
        <fullName evidence="2">Uncharacterized protein</fullName>
    </submittedName>
</protein>
<reference evidence="2" key="1">
    <citation type="thesis" date="2020" institute="ProQuest LLC" country="789 East Eisenhower Parkway, Ann Arbor, MI, USA">
        <title>Comparative Genomics and Chromosome Evolution.</title>
        <authorList>
            <person name="Mudd A.B."/>
        </authorList>
    </citation>
    <scope>NUCLEOTIDE SEQUENCE</scope>
    <source>
        <strain evidence="2">237g6f4</strain>
        <tissue evidence="2">Blood</tissue>
    </source>
</reference>
<keyword evidence="1" id="KW-0812">Transmembrane</keyword>
<dbReference type="EMBL" id="WNYA01009839">
    <property type="protein sequence ID" value="KAG8540612.1"/>
    <property type="molecule type" value="Genomic_DNA"/>
</dbReference>
<sequence>MYWRPQLQFITYTMKSDPHDKSCLIMNCSPVDIDMRFSHSRDTWGVHTSLPLSTCSSFPNLSPLSTACLEPQYFLLLSIFGMLSLVYLGLFP</sequence>
<accession>A0AAV6YTI0</accession>
<keyword evidence="1" id="KW-1133">Transmembrane helix</keyword>
<evidence type="ECO:0000313" key="3">
    <source>
        <dbReference type="Proteomes" id="UP000824782"/>
    </source>
</evidence>
<gene>
    <name evidence="2" type="ORF">GDO81_018921</name>
</gene>
<proteinExistence type="predicted"/>
<feature type="transmembrane region" description="Helical" evidence="1">
    <location>
        <begin position="73"/>
        <end position="91"/>
    </location>
</feature>
<name>A0AAV6YTI0_ENGPU</name>
<organism evidence="2 3">
    <name type="scientific">Engystomops pustulosus</name>
    <name type="common">Tungara frog</name>
    <name type="synonym">Physalaemus pustulosus</name>
    <dbReference type="NCBI Taxonomy" id="76066"/>
    <lineage>
        <taxon>Eukaryota</taxon>
        <taxon>Metazoa</taxon>
        <taxon>Chordata</taxon>
        <taxon>Craniata</taxon>
        <taxon>Vertebrata</taxon>
        <taxon>Euteleostomi</taxon>
        <taxon>Amphibia</taxon>
        <taxon>Batrachia</taxon>
        <taxon>Anura</taxon>
        <taxon>Neobatrachia</taxon>
        <taxon>Hyloidea</taxon>
        <taxon>Leptodactylidae</taxon>
        <taxon>Leiuperinae</taxon>
        <taxon>Engystomops</taxon>
    </lineage>
</organism>
<comment type="caution">
    <text evidence="2">The sequence shown here is derived from an EMBL/GenBank/DDBJ whole genome shotgun (WGS) entry which is preliminary data.</text>
</comment>
<evidence type="ECO:0000256" key="1">
    <source>
        <dbReference type="SAM" id="Phobius"/>
    </source>
</evidence>